<dbReference type="Proteomes" id="UP000005551">
    <property type="component" value="Unassembled WGS sequence"/>
</dbReference>
<evidence type="ECO:0000313" key="1">
    <source>
        <dbReference type="EMBL" id="EIM78402.1"/>
    </source>
</evidence>
<comment type="caution">
    <text evidence="1">The sequence shown here is derived from an EMBL/GenBank/DDBJ whole genome shotgun (WGS) entry which is preliminary data.</text>
</comment>
<name>I5C9A0_9BACT</name>
<evidence type="ECO:0008006" key="3">
    <source>
        <dbReference type="Google" id="ProtNLM"/>
    </source>
</evidence>
<sequence length="140" mass="16482">MNYIPVVMYDWTSPDRKWGTEILFPARASGRYNFSKTSLLLFGFELEGQSYRIDDFSRGNNSFEIRRGELRPRLEYQKQITGPFWFNMQAGYRIDWSFDADELDGGREFFRGFFGSQEFGMRNNLGNPLYFNVGISFVTL</sequence>
<dbReference type="STRING" id="1189621.A3SI_04000"/>
<proteinExistence type="predicted"/>
<evidence type="ECO:0000313" key="2">
    <source>
        <dbReference type="Proteomes" id="UP000005551"/>
    </source>
</evidence>
<accession>I5C9A0</accession>
<protein>
    <recommendedName>
        <fullName evidence="3">Outer membrane protein beta-barrel domain-containing protein</fullName>
    </recommendedName>
</protein>
<keyword evidence="2" id="KW-1185">Reference proteome</keyword>
<dbReference type="AlphaFoldDB" id="I5C9A0"/>
<organism evidence="1 2">
    <name type="scientific">Nitritalea halalkaliphila LW7</name>
    <dbReference type="NCBI Taxonomy" id="1189621"/>
    <lineage>
        <taxon>Bacteria</taxon>
        <taxon>Pseudomonadati</taxon>
        <taxon>Bacteroidota</taxon>
        <taxon>Cytophagia</taxon>
        <taxon>Cytophagales</taxon>
        <taxon>Cyclobacteriaceae</taxon>
        <taxon>Nitritalea</taxon>
    </lineage>
</organism>
<gene>
    <name evidence="1" type="ORF">A3SI_04000</name>
</gene>
<dbReference type="EMBL" id="AJYA01000007">
    <property type="protein sequence ID" value="EIM78402.1"/>
    <property type="molecule type" value="Genomic_DNA"/>
</dbReference>
<reference evidence="1 2" key="1">
    <citation type="submission" date="2012-05" db="EMBL/GenBank/DDBJ databases">
        <title>Genome sequence of Nitritalea halalkaliphila LW7.</title>
        <authorList>
            <person name="Jangir P.K."/>
            <person name="Singh A."/>
            <person name="Shivaji S."/>
            <person name="Sharma R."/>
        </authorList>
    </citation>
    <scope>NUCLEOTIDE SEQUENCE [LARGE SCALE GENOMIC DNA]</scope>
    <source>
        <strain evidence="1 2">LW7</strain>
    </source>
</reference>
<dbReference type="RefSeq" id="WP_009053623.1">
    <property type="nucleotide sequence ID" value="NZ_AJYA01000007.1"/>
</dbReference>